<evidence type="ECO:0000256" key="6">
    <source>
        <dbReference type="ARBA" id="ARBA00022989"/>
    </source>
</evidence>
<dbReference type="GO" id="GO:0005886">
    <property type="term" value="C:plasma membrane"/>
    <property type="evidence" value="ECO:0007669"/>
    <property type="project" value="UniProtKB-SubCell"/>
</dbReference>
<evidence type="ECO:0000313" key="10">
    <source>
        <dbReference type="Proteomes" id="UP000294743"/>
    </source>
</evidence>
<feature type="transmembrane region" description="Helical" evidence="8">
    <location>
        <begin position="195"/>
        <end position="218"/>
    </location>
</feature>
<feature type="transmembrane region" description="Helical" evidence="8">
    <location>
        <begin position="230"/>
        <end position="248"/>
    </location>
</feature>
<dbReference type="Gene3D" id="1.20.1530.20">
    <property type="match status" value="1"/>
</dbReference>
<feature type="transmembrane region" description="Helical" evidence="8">
    <location>
        <begin position="254"/>
        <end position="275"/>
    </location>
</feature>
<dbReference type="InterPro" id="IPR038770">
    <property type="entry name" value="Na+/solute_symporter_sf"/>
</dbReference>
<comment type="caution">
    <text evidence="9">The sequence shown here is derived from an EMBL/GenBank/DDBJ whole genome shotgun (WGS) entry which is preliminary data.</text>
</comment>
<dbReference type="InterPro" id="IPR004776">
    <property type="entry name" value="Mem_transp_PIN-like"/>
</dbReference>
<accession>A0A4R8A5P9</accession>
<feature type="transmembrane region" description="Helical" evidence="8">
    <location>
        <begin position="287"/>
        <end position="306"/>
    </location>
</feature>
<proteinExistence type="inferred from homology"/>
<dbReference type="OrthoDB" id="9798064at2"/>
<feature type="transmembrane region" description="Helical" evidence="8">
    <location>
        <begin position="160"/>
        <end position="183"/>
    </location>
</feature>
<dbReference type="PANTHER" id="PTHR36838">
    <property type="entry name" value="AUXIN EFFLUX CARRIER FAMILY PROTEIN"/>
    <property type="match status" value="1"/>
</dbReference>
<evidence type="ECO:0000256" key="1">
    <source>
        <dbReference type="ARBA" id="ARBA00004651"/>
    </source>
</evidence>
<evidence type="ECO:0000313" key="9">
    <source>
        <dbReference type="EMBL" id="TDW25723.1"/>
    </source>
</evidence>
<evidence type="ECO:0000256" key="2">
    <source>
        <dbReference type="ARBA" id="ARBA00010145"/>
    </source>
</evidence>
<evidence type="ECO:0008006" key="11">
    <source>
        <dbReference type="Google" id="ProtNLM"/>
    </source>
</evidence>
<reference evidence="9 10" key="1">
    <citation type="submission" date="2019-03" db="EMBL/GenBank/DDBJ databases">
        <title>Genomic Encyclopedia of Type Strains, Phase IV (KMG-IV): sequencing the most valuable type-strain genomes for metagenomic binning, comparative biology and taxonomic classification.</title>
        <authorList>
            <person name="Goeker M."/>
        </authorList>
    </citation>
    <scope>NUCLEOTIDE SEQUENCE [LARGE SCALE GENOMIC DNA]</scope>
    <source>
        <strain evidence="9 10">DSM 28867</strain>
    </source>
</reference>
<gene>
    <name evidence="9" type="ORF">EDD63_10310</name>
</gene>
<dbReference type="PANTHER" id="PTHR36838:SF1">
    <property type="entry name" value="SLR1864 PROTEIN"/>
    <property type="match status" value="1"/>
</dbReference>
<keyword evidence="10" id="KW-1185">Reference proteome</keyword>
<keyword evidence="4" id="KW-1003">Cell membrane</keyword>
<keyword evidence="3" id="KW-0813">Transport</keyword>
<feature type="transmembrane region" description="Helical" evidence="8">
    <location>
        <begin position="36"/>
        <end position="53"/>
    </location>
</feature>
<evidence type="ECO:0000256" key="3">
    <source>
        <dbReference type="ARBA" id="ARBA00022448"/>
    </source>
</evidence>
<protein>
    <recommendedName>
        <fullName evidence="11">Transporter</fullName>
    </recommendedName>
</protein>
<dbReference type="GO" id="GO:0055085">
    <property type="term" value="P:transmembrane transport"/>
    <property type="evidence" value="ECO:0007669"/>
    <property type="project" value="InterPro"/>
</dbReference>
<keyword evidence="6 8" id="KW-1133">Transmembrane helix</keyword>
<organism evidence="9 10">
    <name type="scientific">Breznakia blatticola</name>
    <dbReference type="NCBI Taxonomy" id="1754012"/>
    <lineage>
        <taxon>Bacteria</taxon>
        <taxon>Bacillati</taxon>
        <taxon>Bacillota</taxon>
        <taxon>Erysipelotrichia</taxon>
        <taxon>Erysipelotrichales</taxon>
        <taxon>Erysipelotrichaceae</taxon>
        <taxon>Breznakia</taxon>
    </lineage>
</organism>
<feature type="transmembrane region" description="Helical" evidence="8">
    <location>
        <begin position="123"/>
        <end position="148"/>
    </location>
</feature>
<feature type="transmembrane region" description="Helical" evidence="8">
    <location>
        <begin position="98"/>
        <end position="117"/>
    </location>
</feature>
<keyword evidence="7 8" id="KW-0472">Membrane</keyword>
<dbReference type="AlphaFoldDB" id="A0A4R8A5P9"/>
<comment type="subcellular location">
    <subcellularLocation>
        <location evidence="1">Cell membrane</location>
        <topology evidence="1">Multi-pass membrane protein</topology>
    </subcellularLocation>
</comment>
<dbReference type="Pfam" id="PF03547">
    <property type="entry name" value="Mem_trans"/>
    <property type="match status" value="2"/>
</dbReference>
<dbReference type="RefSeq" id="WP_134167750.1">
    <property type="nucleotide sequence ID" value="NZ_SODD01000003.1"/>
</dbReference>
<evidence type="ECO:0000256" key="4">
    <source>
        <dbReference type="ARBA" id="ARBA00022475"/>
    </source>
</evidence>
<sequence>MDFFVLLTTMVKLFSLILVGYFLRRANRLGDEMMKQTSFLVANIMMPALILYSSSTPSSISDAEIIQCLLLGIALYVVFIMMSKWIAHKIAHTHEDKALYQILLAFANFSFIGYPLLEVMYGNYAVFVFTVLHLPFNILIYTYGVYLLNKGKRSFKVKEYVRMFLTPGVITSIIALVCFLAKFKLPSFVTETSGLLGQATVPLSMIVVGGNLSFAGLAKNKETIALLKNVFIKMFIFPFIGFGLIYFLDVSVFFKELFVFSFMLPSASIPLMLALQYDVDTSIASKTISLTTLVSVVSIPLFIFLLF</sequence>
<dbReference type="EMBL" id="SODD01000003">
    <property type="protein sequence ID" value="TDW25723.1"/>
    <property type="molecule type" value="Genomic_DNA"/>
</dbReference>
<feature type="transmembrane region" description="Helical" evidence="8">
    <location>
        <begin position="65"/>
        <end position="86"/>
    </location>
</feature>
<keyword evidence="5 8" id="KW-0812">Transmembrane</keyword>
<evidence type="ECO:0000256" key="7">
    <source>
        <dbReference type="ARBA" id="ARBA00023136"/>
    </source>
</evidence>
<evidence type="ECO:0000256" key="8">
    <source>
        <dbReference type="SAM" id="Phobius"/>
    </source>
</evidence>
<feature type="transmembrane region" description="Helical" evidence="8">
    <location>
        <begin position="6"/>
        <end position="24"/>
    </location>
</feature>
<dbReference type="Proteomes" id="UP000294743">
    <property type="component" value="Unassembled WGS sequence"/>
</dbReference>
<comment type="similarity">
    <text evidence="2">Belongs to the auxin efflux carrier (TC 2.A.69) family.</text>
</comment>
<evidence type="ECO:0000256" key="5">
    <source>
        <dbReference type="ARBA" id="ARBA00022692"/>
    </source>
</evidence>
<name>A0A4R8A5P9_9FIRM</name>